<comment type="caution">
    <text evidence="8">The sequence shown here is derived from an EMBL/GenBank/DDBJ whole genome shotgun (WGS) entry which is preliminary data.</text>
</comment>
<dbReference type="InterPro" id="IPR001867">
    <property type="entry name" value="OmpR/PhoB-type_DNA-bd"/>
</dbReference>
<dbReference type="Pfam" id="PF00486">
    <property type="entry name" value="Trans_reg_C"/>
    <property type="match status" value="1"/>
</dbReference>
<dbReference type="SMART" id="SM00862">
    <property type="entry name" value="Trans_reg_C"/>
    <property type="match status" value="1"/>
</dbReference>
<reference evidence="8 9" key="1">
    <citation type="submission" date="2024-10" db="EMBL/GenBank/DDBJ databases">
        <title>The Natural Products Discovery Center: Release of the First 8490 Sequenced Strains for Exploring Actinobacteria Biosynthetic Diversity.</title>
        <authorList>
            <person name="Kalkreuter E."/>
            <person name="Kautsar S.A."/>
            <person name="Yang D."/>
            <person name="Bader C.D."/>
            <person name="Teijaro C.N."/>
            <person name="Fluegel L."/>
            <person name="Davis C.M."/>
            <person name="Simpson J.R."/>
            <person name="Lauterbach L."/>
            <person name="Steele A.D."/>
            <person name="Gui C."/>
            <person name="Meng S."/>
            <person name="Li G."/>
            <person name="Viehrig K."/>
            <person name="Ye F."/>
            <person name="Su P."/>
            <person name="Kiefer A.F."/>
            <person name="Nichols A."/>
            <person name="Cepeda A.J."/>
            <person name="Yan W."/>
            <person name="Fan B."/>
            <person name="Jiang Y."/>
            <person name="Adhikari A."/>
            <person name="Zheng C.-J."/>
            <person name="Schuster L."/>
            <person name="Cowan T.M."/>
            <person name="Smanski M.J."/>
            <person name="Chevrette M.G."/>
            <person name="De Carvalho L.P.S."/>
            <person name="Shen B."/>
        </authorList>
    </citation>
    <scope>NUCLEOTIDE SEQUENCE [LARGE SCALE GENOMIC DNA]</scope>
    <source>
        <strain evidence="8 9">NPDC015755</strain>
    </source>
</reference>
<evidence type="ECO:0000256" key="1">
    <source>
        <dbReference type="ARBA" id="ARBA00005820"/>
    </source>
</evidence>
<dbReference type="InterPro" id="IPR005158">
    <property type="entry name" value="BTAD"/>
</dbReference>
<evidence type="ECO:0000256" key="4">
    <source>
        <dbReference type="ARBA" id="ARBA00023125"/>
    </source>
</evidence>
<dbReference type="InterPro" id="IPR036388">
    <property type="entry name" value="WH-like_DNA-bd_sf"/>
</dbReference>
<proteinExistence type="inferred from homology"/>
<feature type="domain" description="OmpR/PhoB-type" evidence="7">
    <location>
        <begin position="1"/>
        <end position="113"/>
    </location>
</feature>
<keyword evidence="2" id="KW-0902">Two-component regulatory system</keyword>
<feature type="DNA-binding region" description="OmpR/PhoB-type" evidence="6">
    <location>
        <begin position="1"/>
        <end position="113"/>
    </location>
</feature>
<dbReference type="Gene3D" id="1.10.10.10">
    <property type="entry name" value="Winged helix-like DNA-binding domain superfamily/Winged helix DNA-binding domain"/>
    <property type="match status" value="1"/>
</dbReference>
<dbReference type="RefSeq" id="WP_391933201.1">
    <property type="nucleotide sequence ID" value="NZ_JBIBSM010000002.1"/>
</dbReference>
<gene>
    <name evidence="8" type="ORF">ACF05T_05370</name>
</gene>
<evidence type="ECO:0000259" key="7">
    <source>
        <dbReference type="PROSITE" id="PS51755"/>
    </source>
</evidence>
<organism evidence="8 9">
    <name type="scientific">Streptomyces lateritius</name>
    <dbReference type="NCBI Taxonomy" id="67313"/>
    <lineage>
        <taxon>Bacteria</taxon>
        <taxon>Bacillati</taxon>
        <taxon>Actinomycetota</taxon>
        <taxon>Actinomycetes</taxon>
        <taxon>Kitasatosporales</taxon>
        <taxon>Streptomycetaceae</taxon>
        <taxon>Streptomyces</taxon>
    </lineage>
</organism>
<dbReference type="InterPro" id="IPR011990">
    <property type="entry name" value="TPR-like_helical_dom_sf"/>
</dbReference>
<name>A0ABW6Y6U0_9ACTN</name>
<dbReference type="Gene3D" id="1.25.40.10">
    <property type="entry name" value="Tetratricopeptide repeat domain"/>
    <property type="match status" value="1"/>
</dbReference>
<evidence type="ECO:0000256" key="3">
    <source>
        <dbReference type="ARBA" id="ARBA00023015"/>
    </source>
</evidence>
<dbReference type="SMART" id="SM01043">
    <property type="entry name" value="BTAD"/>
    <property type="match status" value="1"/>
</dbReference>
<comment type="similarity">
    <text evidence="1">Belongs to the AfsR/DnrI/RedD regulatory family.</text>
</comment>
<dbReference type="Proteomes" id="UP001603013">
    <property type="component" value="Unassembled WGS sequence"/>
</dbReference>
<dbReference type="PANTHER" id="PTHR35807:SF1">
    <property type="entry name" value="TRANSCRIPTIONAL REGULATOR REDD"/>
    <property type="match status" value="1"/>
</dbReference>
<keyword evidence="5" id="KW-0804">Transcription</keyword>
<evidence type="ECO:0000313" key="8">
    <source>
        <dbReference type="EMBL" id="MFF8275541.1"/>
    </source>
</evidence>
<protein>
    <submittedName>
        <fullName evidence="8">BTAD domain-containing putative transcriptional regulator</fullName>
    </submittedName>
</protein>
<dbReference type="SUPFAM" id="SSF46894">
    <property type="entry name" value="C-terminal effector domain of the bipartite response regulators"/>
    <property type="match status" value="1"/>
</dbReference>
<keyword evidence="9" id="KW-1185">Reference proteome</keyword>
<dbReference type="InterPro" id="IPR051677">
    <property type="entry name" value="AfsR-DnrI-RedD_regulator"/>
</dbReference>
<accession>A0ABW6Y6U0</accession>
<evidence type="ECO:0000256" key="2">
    <source>
        <dbReference type="ARBA" id="ARBA00023012"/>
    </source>
</evidence>
<dbReference type="PROSITE" id="PS51755">
    <property type="entry name" value="OMPR_PHOB"/>
    <property type="match status" value="1"/>
</dbReference>
<evidence type="ECO:0000313" key="9">
    <source>
        <dbReference type="Proteomes" id="UP001603013"/>
    </source>
</evidence>
<keyword evidence="3" id="KW-0805">Transcription regulation</keyword>
<dbReference type="InterPro" id="IPR016032">
    <property type="entry name" value="Sig_transdc_resp-reg_C-effctor"/>
</dbReference>
<dbReference type="SUPFAM" id="SSF48452">
    <property type="entry name" value="TPR-like"/>
    <property type="match status" value="1"/>
</dbReference>
<sequence length="283" mass="30500">MDVGILGPLAVRLNGQSIVPSAGKPRQLLALLAIRAERVVTVPTLMEEIWGDAIPKSAATTLQTYILHLRRKVTAALRAGQPGAAADRAGTGAGAGDAKSVLSTCFGGYRLALRPEDSDLREFQSLAARGSVALEAGDARAASAMLERALGLWRGTALVDVPVGRVLGVEVLGMEEQRTRVLEQRIEADLLLGRHASLLAELRMLVARHPMNENLAAQLMTALYRSGGVWRALEVFQELRRTLIEELGVEPSHRLQLLHRAVLSGELELEPRHAGLELMRTGG</sequence>
<dbReference type="Pfam" id="PF03704">
    <property type="entry name" value="BTAD"/>
    <property type="match status" value="1"/>
</dbReference>
<evidence type="ECO:0000256" key="6">
    <source>
        <dbReference type="PROSITE-ProRule" id="PRU01091"/>
    </source>
</evidence>
<dbReference type="CDD" id="cd15831">
    <property type="entry name" value="BTAD"/>
    <property type="match status" value="1"/>
</dbReference>
<evidence type="ECO:0000256" key="5">
    <source>
        <dbReference type="ARBA" id="ARBA00023163"/>
    </source>
</evidence>
<keyword evidence="4 6" id="KW-0238">DNA-binding</keyword>
<dbReference type="EMBL" id="JBIBSM010000002">
    <property type="protein sequence ID" value="MFF8275541.1"/>
    <property type="molecule type" value="Genomic_DNA"/>
</dbReference>
<dbReference type="PANTHER" id="PTHR35807">
    <property type="entry name" value="TRANSCRIPTIONAL REGULATOR REDD-RELATED"/>
    <property type="match status" value="1"/>
</dbReference>